<evidence type="ECO:0000256" key="9">
    <source>
        <dbReference type="ARBA" id="ARBA00023136"/>
    </source>
</evidence>
<dbReference type="OrthoDB" id="7694678at2759"/>
<comment type="similarity">
    <text evidence="2 11">Belongs to the ERD2 family.</text>
</comment>
<comment type="caution">
    <text evidence="11">Lacks conserved residue(s) required for the propagation of feature annotation.</text>
</comment>
<dbReference type="GO" id="GO:0046923">
    <property type="term" value="F:ER retention sequence binding"/>
    <property type="evidence" value="ECO:0007669"/>
    <property type="project" value="InterPro"/>
</dbReference>
<evidence type="ECO:0000256" key="3">
    <source>
        <dbReference type="ARBA" id="ARBA00022448"/>
    </source>
</evidence>
<evidence type="ECO:0000256" key="4">
    <source>
        <dbReference type="ARBA" id="ARBA00022692"/>
    </source>
</evidence>
<evidence type="ECO:0000256" key="10">
    <source>
        <dbReference type="ARBA" id="ARBA00023170"/>
    </source>
</evidence>
<protein>
    <recommendedName>
        <fullName evidence="11">ER lumen protein-retaining receptor</fullName>
    </recommendedName>
</protein>
<evidence type="ECO:0000256" key="1">
    <source>
        <dbReference type="ARBA" id="ARBA00004477"/>
    </source>
</evidence>
<feature type="transmembrane region" description="Helical" evidence="11">
    <location>
        <begin position="186"/>
        <end position="207"/>
    </location>
</feature>
<keyword evidence="6" id="KW-0931">ER-Golgi transport</keyword>
<keyword evidence="7 11" id="KW-0653">Protein transport</keyword>
<dbReference type="AlphaFoldDB" id="A0A4D9CWS1"/>
<dbReference type="GO" id="GO:0016192">
    <property type="term" value="P:vesicle-mediated transport"/>
    <property type="evidence" value="ECO:0007669"/>
    <property type="project" value="UniProtKB-KW"/>
</dbReference>
<comment type="caution">
    <text evidence="12">The sequence shown here is derived from an EMBL/GenBank/DDBJ whole genome shotgun (WGS) entry which is preliminary data.</text>
</comment>
<name>A0A4D9CWS1_9STRA</name>
<evidence type="ECO:0000313" key="13">
    <source>
        <dbReference type="Proteomes" id="UP000355283"/>
    </source>
</evidence>
<evidence type="ECO:0000256" key="11">
    <source>
        <dbReference type="RuleBase" id="RU000634"/>
    </source>
</evidence>
<dbReference type="GO" id="GO:0005789">
    <property type="term" value="C:endoplasmic reticulum membrane"/>
    <property type="evidence" value="ECO:0007669"/>
    <property type="project" value="UniProtKB-SubCell"/>
</dbReference>
<dbReference type="InterPro" id="IPR000133">
    <property type="entry name" value="ER_ret_rcpt"/>
</dbReference>
<evidence type="ECO:0000256" key="8">
    <source>
        <dbReference type="ARBA" id="ARBA00022989"/>
    </source>
</evidence>
<feature type="transmembrane region" description="Helical" evidence="11">
    <location>
        <begin position="125"/>
        <end position="144"/>
    </location>
</feature>
<dbReference type="PROSITE" id="PS00952">
    <property type="entry name" value="ER_LUMEN_RECEPTOR_2"/>
    <property type="match status" value="1"/>
</dbReference>
<keyword evidence="3 11" id="KW-0813">Transport</keyword>
<evidence type="ECO:0000256" key="5">
    <source>
        <dbReference type="ARBA" id="ARBA00022824"/>
    </source>
</evidence>
<keyword evidence="8 11" id="KW-1133">Transmembrane helix</keyword>
<keyword evidence="9 11" id="KW-0472">Membrane</keyword>
<dbReference type="PRINTS" id="PR00660">
    <property type="entry name" value="ERLUMENR"/>
</dbReference>
<dbReference type="Proteomes" id="UP000355283">
    <property type="component" value="Unassembled WGS sequence"/>
</dbReference>
<feature type="transmembrane region" description="Helical" evidence="11">
    <location>
        <begin position="101"/>
        <end position="119"/>
    </location>
</feature>
<dbReference type="PROSITE" id="PS00951">
    <property type="entry name" value="ER_LUMEN_RECEPTOR_1"/>
    <property type="match status" value="1"/>
</dbReference>
<dbReference type="GO" id="GO:0006621">
    <property type="term" value="P:protein retention in ER lumen"/>
    <property type="evidence" value="ECO:0007669"/>
    <property type="project" value="InterPro"/>
</dbReference>
<dbReference type="PANTHER" id="PTHR10585">
    <property type="entry name" value="ER LUMEN PROTEIN RETAINING RECEPTOR"/>
    <property type="match status" value="1"/>
</dbReference>
<evidence type="ECO:0000256" key="7">
    <source>
        <dbReference type="ARBA" id="ARBA00022927"/>
    </source>
</evidence>
<gene>
    <name evidence="12" type="ORF">NSK_006651</name>
</gene>
<feature type="transmembrane region" description="Helical" evidence="11">
    <location>
        <begin position="57"/>
        <end position="80"/>
    </location>
</feature>
<evidence type="ECO:0000256" key="6">
    <source>
        <dbReference type="ARBA" id="ARBA00022892"/>
    </source>
</evidence>
<keyword evidence="10 11" id="KW-0675">Receptor</keyword>
<comment type="subcellular location">
    <subcellularLocation>
        <location evidence="1 11">Endoplasmic reticulum membrane</location>
        <topology evidence="1 11">Multi-pass membrane protein</topology>
    </subcellularLocation>
</comment>
<reference evidence="12 13" key="1">
    <citation type="submission" date="2019-01" db="EMBL/GenBank/DDBJ databases">
        <title>Nuclear Genome Assembly of the Microalgal Biofuel strain Nannochloropsis salina CCMP1776.</title>
        <authorList>
            <person name="Hovde B."/>
        </authorList>
    </citation>
    <scope>NUCLEOTIDE SEQUENCE [LARGE SCALE GENOMIC DNA]</scope>
    <source>
        <strain evidence="12 13">CCMP1776</strain>
    </source>
</reference>
<evidence type="ECO:0000256" key="2">
    <source>
        <dbReference type="ARBA" id="ARBA00010120"/>
    </source>
</evidence>
<dbReference type="GO" id="GO:0015031">
    <property type="term" value="P:protein transport"/>
    <property type="evidence" value="ECO:0007669"/>
    <property type="project" value="UniProtKB-KW"/>
</dbReference>
<feature type="transmembrane region" description="Helical" evidence="11">
    <location>
        <begin position="156"/>
        <end position="174"/>
    </location>
</feature>
<sequence length="226" mass="26478">MSMNIFRFAGDMSHVFSIIILLLRLHVAKNANGVSLKTQELFLIVFCTRYLDLLIRFISLYNSAMKILYIGSTAAIIHMIRYREPYRSTYDRSQDSFRLEFALIPCLVLAMITSLIRGFGFIELFWTFSIYLEAVAILPQLIVLQRYSVVENLTGHYIFFLGAYRGLYILNWIYRAYTEKHYHHDYVVYACGFVQTALYADFFYYYFQSKYYGGTFSLPTSSAGFK</sequence>
<keyword evidence="4 11" id="KW-0812">Transmembrane</keyword>
<proteinExistence type="inferred from homology"/>
<keyword evidence="13" id="KW-1185">Reference proteome</keyword>
<organism evidence="12 13">
    <name type="scientific">Nannochloropsis salina CCMP1776</name>
    <dbReference type="NCBI Taxonomy" id="1027361"/>
    <lineage>
        <taxon>Eukaryota</taxon>
        <taxon>Sar</taxon>
        <taxon>Stramenopiles</taxon>
        <taxon>Ochrophyta</taxon>
        <taxon>Eustigmatophyceae</taxon>
        <taxon>Eustigmatales</taxon>
        <taxon>Monodopsidaceae</taxon>
        <taxon>Microchloropsis</taxon>
        <taxon>Microchloropsis salina</taxon>
    </lineage>
</organism>
<dbReference type="Pfam" id="PF00810">
    <property type="entry name" value="ER_lumen_recept"/>
    <property type="match status" value="1"/>
</dbReference>
<keyword evidence="5 11" id="KW-0256">Endoplasmic reticulum</keyword>
<dbReference type="EMBL" id="SDOX01000121">
    <property type="protein sequence ID" value="TFJ81983.1"/>
    <property type="molecule type" value="Genomic_DNA"/>
</dbReference>
<accession>A0A4D9CWS1</accession>
<evidence type="ECO:0000313" key="12">
    <source>
        <dbReference type="EMBL" id="TFJ81983.1"/>
    </source>
</evidence>